<name>A0A512DB55_9CELL</name>
<dbReference type="GO" id="GO:0000160">
    <property type="term" value="P:phosphorelay signal transduction system"/>
    <property type="evidence" value="ECO:0007669"/>
    <property type="project" value="InterPro"/>
</dbReference>
<accession>A0A512DB55</accession>
<dbReference type="RefSeq" id="WP_146902138.1">
    <property type="nucleotide sequence ID" value="NZ_BAAARM010000002.1"/>
</dbReference>
<dbReference type="Proteomes" id="UP000321181">
    <property type="component" value="Unassembled WGS sequence"/>
</dbReference>
<keyword evidence="1" id="KW-0597">Phosphoprotein</keyword>
<feature type="domain" description="Response regulatory" evidence="2">
    <location>
        <begin position="19"/>
        <end position="138"/>
    </location>
</feature>
<protein>
    <recommendedName>
        <fullName evidence="2">Response regulatory domain-containing protein</fullName>
    </recommendedName>
</protein>
<comment type="caution">
    <text evidence="3">The sequence shown here is derived from an EMBL/GenBank/DDBJ whole genome shotgun (WGS) entry which is preliminary data.</text>
</comment>
<evidence type="ECO:0000313" key="3">
    <source>
        <dbReference type="EMBL" id="GEO33716.1"/>
    </source>
</evidence>
<dbReference type="OrthoDB" id="3395459at2"/>
<reference evidence="3 4" key="1">
    <citation type="submission" date="2019-07" db="EMBL/GenBank/DDBJ databases">
        <title>Whole genome shotgun sequence of Cellulomonas aerilata NBRC 106308.</title>
        <authorList>
            <person name="Hosoyama A."/>
            <person name="Uohara A."/>
            <person name="Ohji S."/>
            <person name="Ichikawa N."/>
        </authorList>
    </citation>
    <scope>NUCLEOTIDE SEQUENCE [LARGE SCALE GENOMIC DNA]</scope>
    <source>
        <strain evidence="3 4">NBRC 106308</strain>
    </source>
</reference>
<gene>
    <name evidence="3" type="ORF">CAE01nite_14410</name>
</gene>
<dbReference type="PROSITE" id="PS50110">
    <property type="entry name" value="RESPONSE_REGULATORY"/>
    <property type="match status" value="1"/>
</dbReference>
<keyword evidence="4" id="KW-1185">Reference proteome</keyword>
<dbReference type="Gene3D" id="3.40.50.2300">
    <property type="match status" value="1"/>
</dbReference>
<dbReference type="InterPro" id="IPR001789">
    <property type="entry name" value="Sig_transdc_resp-reg_receiver"/>
</dbReference>
<proteinExistence type="predicted"/>
<evidence type="ECO:0000256" key="1">
    <source>
        <dbReference type="PROSITE-ProRule" id="PRU00169"/>
    </source>
</evidence>
<organism evidence="3 4">
    <name type="scientific">Cellulomonas aerilata</name>
    <dbReference type="NCBI Taxonomy" id="515326"/>
    <lineage>
        <taxon>Bacteria</taxon>
        <taxon>Bacillati</taxon>
        <taxon>Actinomycetota</taxon>
        <taxon>Actinomycetes</taxon>
        <taxon>Micrococcales</taxon>
        <taxon>Cellulomonadaceae</taxon>
        <taxon>Cellulomonas</taxon>
    </lineage>
</organism>
<dbReference type="SMART" id="SM00448">
    <property type="entry name" value="REC"/>
    <property type="match status" value="1"/>
</dbReference>
<evidence type="ECO:0000313" key="4">
    <source>
        <dbReference type="Proteomes" id="UP000321181"/>
    </source>
</evidence>
<evidence type="ECO:0000259" key="2">
    <source>
        <dbReference type="PROSITE" id="PS50110"/>
    </source>
</evidence>
<sequence length="145" mass="15363">MTSELTGVTGAASSQRAPRVLLYSDDVDTRAQVRLAVGRRLSKGAPDIEWVEAATHTVVVETADAGGLDLLILDGEAAKSGGMGLCRQLKHEVFSCPPVLVLTGRPQDAWLASWSLADAVLSHPLDPVELQRVVARLVGRQVAQG</sequence>
<dbReference type="SUPFAM" id="SSF52172">
    <property type="entry name" value="CheY-like"/>
    <property type="match status" value="1"/>
</dbReference>
<dbReference type="InterPro" id="IPR011006">
    <property type="entry name" value="CheY-like_superfamily"/>
</dbReference>
<feature type="modified residue" description="4-aspartylphosphate" evidence="1">
    <location>
        <position position="74"/>
    </location>
</feature>
<dbReference type="EMBL" id="BJYY01000012">
    <property type="protein sequence ID" value="GEO33716.1"/>
    <property type="molecule type" value="Genomic_DNA"/>
</dbReference>
<dbReference type="AlphaFoldDB" id="A0A512DB55"/>